<dbReference type="InterPro" id="IPR036249">
    <property type="entry name" value="Thioredoxin-like_sf"/>
</dbReference>
<evidence type="ECO:0000256" key="4">
    <source>
        <dbReference type="ARBA" id="ARBA00023004"/>
    </source>
</evidence>
<dbReference type="GO" id="GO:0046872">
    <property type="term" value="F:metal ion binding"/>
    <property type="evidence" value="ECO:0007669"/>
    <property type="project" value="UniProtKB-KW"/>
</dbReference>
<dbReference type="InterPro" id="IPR017900">
    <property type="entry name" value="4Fe4S_Fe_S_CS"/>
</dbReference>
<keyword evidence="2" id="KW-0004">4Fe-4S</keyword>
<dbReference type="Pfam" id="PF10589">
    <property type="entry name" value="NADH_4Fe-4S"/>
    <property type="match status" value="1"/>
</dbReference>
<reference evidence="7 8" key="1">
    <citation type="submission" date="2019-10" db="EMBL/GenBank/DDBJ databases">
        <title>Alkaliphilus serpentinus sp. nov. and Alkaliphilus pronyensis sp. nov., two novel anaerobic alkaliphilic species isolated from the serpentinized-hosted hydrothermal field of the Prony Bay (New Caledonia).</title>
        <authorList>
            <person name="Postec A."/>
        </authorList>
    </citation>
    <scope>NUCLEOTIDE SEQUENCE [LARGE SCALE GENOMIC DNA]</scope>
    <source>
        <strain evidence="7 8">LacT</strain>
    </source>
</reference>
<evidence type="ECO:0000313" key="8">
    <source>
        <dbReference type="Proteomes" id="UP000465601"/>
    </source>
</evidence>
<dbReference type="Gene3D" id="6.10.250.1450">
    <property type="match status" value="1"/>
</dbReference>
<dbReference type="InterPro" id="IPR019554">
    <property type="entry name" value="Soluble_ligand-bd"/>
</dbReference>
<dbReference type="InterPro" id="IPR019575">
    <property type="entry name" value="Nuop51_4Fe4S-bd"/>
</dbReference>
<proteinExistence type="inferred from homology"/>
<keyword evidence="4" id="KW-0408">Iron</keyword>
<evidence type="ECO:0000259" key="6">
    <source>
        <dbReference type="PROSITE" id="PS51379"/>
    </source>
</evidence>
<dbReference type="SUPFAM" id="SSF140490">
    <property type="entry name" value="Nqo1C-terminal domain-like"/>
    <property type="match status" value="1"/>
</dbReference>
<dbReference type="Pfam" id="PF01512">
    <property type="entry name" value="Complex1_51K"/>
    <property type="match status" value="1"/>
</dbReference>
<sequence length="636" mass="69034">MKSIQDLDRIRQKSLEKVNLRRNVEDANVEAEASGEGLTDGKPKDVLVCGGTGCTSSGCQKIINKMEIQLEKHQLKKEVKLIKTGCFGLCEAGPIVIVHPEGAFYSRIKEKDVEEIVEEHLLKGKVVTHLLFKGAIDGDQVKPIDEVDFYKKQQRVALRNCGLISPEDIEEYIAFDGYKALSKVLTEMTPEEAIDEVKKSGLRGRGGGGFPTGLKWEFTAKAEGDQKYVACNADEGDPGAFMDRSVLEGDPHAIVEAMAIAGYAVGADMGYVYIRAEYPIAVARLQIAIEDARKFGLLGKSIFGTDFNFDMEIRLGAGAFVCGEETALINSIEGKRGMPRPRPPFPAHKGIWDKPTLLNNVETYANIPQIILNGAEWYSSIGTEKSKGTKVFALGGKINNTGLLEIPMGTTLREVIYEVGGGIPNGKAFKAVQTGGPSGGCIPADHLDAAIDYDNLISLGSMMGSGGMIVMDEDNCMVDIARFFLDFTVDESCGKCTPCREGTKRMLEILERITEGEGEEADLNKLESLAKTIKNTSLCGLGQTAPNPVLSTLHYFRHEYEAHVKDKKCPAGVCQGLLQYLVIPEACKKCGICANKCPVNCIDGVKGKEVYVIRQADCIKCGACMAACPFKAIKKG</sequence>
<protein>
    <submittedName>
        <fullName evidence="7">NADH-quinone oxidoreductase subunit NuoF</fullName>
    </submittedName>
</protein>
<dbReference type="InterPro" id="IPR001949">
    <property type="entry name" value="NADH-UbQ_OxRdtase_51kDa_CS"/>
</dbReference>
<keyword evidence="8" id="KW-1185">Reference proteome</keyword>
<dbReference type="FunFam" id="1.20.1440.230:FF:000001">
    <property type="entry name" value="Mitochondrial NADH dehydrogenase flavoprotein 1"/>
    <property type="match status" value="1"/>
</dbReference>
<keyword evidence="5" id="KW-0411">Iron-sulfur</keyword>
<dbReference type="SUPFAM" id="SSF142019">
    <property type="entry name" value="Nqo1 FMN-binding domain-like"/>
    <property type="match status" value="1"/>
</dbReference>
<dbReference type="SUPFAM" id="SSF54862">
    <property type="entry name" value="4Fe-4S ferredoxins"/>
    <property type="match status" value="1"/>
</dbReference>
<gene>
    <name evidence="7" type="primary">nuoF</name>
    <name evidence="7" type="ORF">F8153_00290</name>
</gene>
<dbReference type="InterPro" id="IPR011538">
    <property type="entry name" value="Nuo51_FMN-bd"/>
</dbReference>
<dbReference type="SMART" id="SM00928">
    <property type="entry name" value="NADH_4Fe-4S"/>
    <property type="match status" value="1"/>
</dbReference>
<evidence type="ECO:0000256" key="1">
    <source>
        <dbReference type="ARBA" id="ARBA00007523"/>
    </source>
</evidence>
<dbReference type="Gene3D" id="1.20.1440.230">
    <property type="entry name" value="NADH-ubiquinone oxidoreductase 51kDa subunit, iron-sulphur binding domain"/>
    <property type="match status" value="1"/>
</dbReference>
<name>A0A833MBJ7_9FIRM</name>
<dbReference type="Pfam" id="PF12838">
    <property type="entry name" value="Fer4_7"/>
    <property type="match status" value="1"/>
</dbReference>
<dbReference type="Gene3D" id="3.40.50.11540">
    <property type="entry name" value="NADH-ubiquinone oxidoreductase 51kDa subunit"/>
    <property type="match status" value="1"/>
</dbReference>
<dbReference type="PANTHER" id="PTHR43578:SF3">
    <property type="entry name" value="NADH-QUINONE OXIDOREDUCTASE SUBUNIT F"/>
    <property type="match status" value="1"/>
</dbReference>
<evidence type="ECO:0000256" key="5">
    <source>
        <dbReference type="ARBA" id="ARBA00023014"/>
    </source>
</evidence>
<dbReference type="NCBIfam" id="NF010120">
    <property type="entry name" value="PRK13596.1"/>
    <property type="match status" value="1"/>
</dbReference>
<dbReference type="FunFam" id="3.40.50.11540:FF:000001">
    <property type="entry name" value="NADH dehydrogenase [ubiquinone] flavoprotein 1, mitochondrial"/>
    <property type="match status" value="1"/>
</dbReference>
<dbReference type="PROSITE" id="PS00198">
    <property type="entry name" value="4FE4S_FER_1"/>
    <property type="match status" value="1"/>
</dbReference>
<dbReference type="AlphaFoldDB" id="A0A833MBJ7"/>
<dbReference type="Gene3D" id="3.30.70.20">
    <property type="match status" value="1"/>
</dbReference>
<evidence type="ECO:0000313" key="7">
    <source>
        <dbReference type="EMBL" id="KAB3533527.1"/>
    </source>
</evidence>
<dbReference type="Pfam" id="PF10531">
    <property type="entry name" value="SLBB"/>
    <property type="match status" value="1"/>
</dbReference>
<dbReference type="CDD" id="cd02980">
    <property type="entry name" value="TRX_Fd_family"/>
    <property type="match status" value="1"/>
</dbReference>
<feature type="domain" description="4Fe-4S ferredoxin-type" evidence="6">
    <location>
        <begin position="578"/>
        <end position="607"/>
    </location>
</feature>
<feature type="domain" description="4Fe-4S ferredoxin-type" evidence="6">
    <location>
        <begin position="609"/>
        <end position="636"/>
    </location>
</feature>
<dbReference type="GO" id="GO:0010181">
    <property type="term" value="F:FMN binding"/>
    <property type="evidence" value="ECO:0007669"/>
    <property type="project" value="InterPro"/>
</dbReference>
<dbReference type="SUPFAM" id="SSF142984">
    <property type="entry name" value="Nqo1 middle domain-like"/>
    <property type="match status" value="1"/>
</dbReference>
<dbReference type="OrthoDB" id="9761899at2"/>
<dbReference type="Pfam" id="PF01257">
    <property type="entry name" value="2Fe-2S_thioredx"/>
    <property type="match status" value="1"/>
</dbReference>
<dbReference type="GO" id="GO:0051539">
    <property type="term" value="F:4 iron, 4 sulfur cluster binding"/>
    <property type="evidence" value="ECO:0007669"/>
    <property type="project" value="UniProtKB-KW"/>
</dbReference>
<dbReference type="Gene3D" id="3.40.30.10">
    <property type="entry name" value="Glutaredoxin"/>
    <property type="match status" value="1"/>
</dbReference>
<dbReference type="Gene3D" id="3.10.20.600">
    <property type="match status" value="1"/>
</dbReference>
<evidence type="ECO:0000256" key="3">
    <source>
        <dbReference type="ARBA" id="ARBA00022723"/>
    </source>
</evidence>
<organism evidence="7 8">
    <name type="scientific">Alkaliphilus serpentinus</name>
    <dbReference type="NCBI Taxonomy" id="1482731"/>
    <lineage>
        <taxon>Bacteria</taxon>
        <taxon>Bacillati</taxon>
        <taxon>Bacillota</taxon>
        <taxon>Clostridia</taxon>
        <taxon>Peptostreptococcales</taxon>
        <taxon>Natronincolaceae</taxon>
        <taxon>Alkaliphilus</taxon>
    </lineage>
</organism>
<dbReference type="InterPro" id="IPR017896">
    <property type="entry name" value="4Fe4S_Fe-S-bd"/>
</dbReference>
<evidence type="ECO:0000256" key="2">
    <source>
        <dbReference type="ARBA" id="ARBA00022485"/>
    </source>
</evidence>
<dbReference type="EMBL" id="WBZB01000002">
    <property type="protein sequence ID" value="KAB3533527.1"/>
    <property type="molecule type" value="Genomic_DNA"/>
</dbReference>
<keyword evidence="3" id="KW-0479">Metal-binding</keyword>
<dbReference type="PROSITE" id="PS00645">
    <property type="entry name" value="COMPLEX1_51K_2"/>
    <property type="match status" value="1"/>
</dbReference>
<dbReference type="InterPro" id="IPR037207">
    <property type="entry name" value="Nuop51_4Fe4S-bd_sf"/>
</dbReference>
<dbReference type="PANTHER" id="PTHR43578">
    <property type="entry name" value="NADH-QUINONE OXIDOREDUCTASE SUBUNIT F"/>
    <property type="match status" value="1"/>
</dbReference>
<comment type="similarity">
    <text evidence="1">Belongs to the complex I 51 kDa subunit family.</text>
</comment>
<dbReference type="InterPro" id="IPR037225">
    <property type="entry name" value="Nuo51_FMN-bd_sf"/>
</dbReference>
<dbReference type="PROSITE" id="PS51379">
    <property type="entry name" value="4FE4S_FER_2"/>
    <property type="match status" value="2"/>
</dbReference>
<dbReference type="RefSeq" id="WP_151864344.1">
    <property type="nucleotide sequence ID" value="NZ_WBZB01000002.1"/>
</dbReference>
<dbReference type="GO" id="GO:0008137">
    <property type="term" value="F:NADH dehydrogenase (ubiquinone) activity"/>
    <property type="evidence" value="ECO:0007669"/>
    <property type="project" value="InterPro"/>
</dbReference>
<dbReference type="SUPFAM" id="SSF52833">
    <property type="entry name" value="Thioredoxin-like"/>
    <property type="match status" value="1"/>
</dbReference>
<dbReference type="Proteomes" id="UP000465601">
    <property type="component" value="Unassembled WGS sequence"/>
</dbReference>
<accession>A0A833MBJ7</accession>
<comment type="caution">
    <text evidence="7">The sequence shown here is derived from an EMBL/GenBank/DDBJ whole genome shotgun (WGS) entry which is preliminary data.</text>
</comment>